<feature type="region of interest" description="Disordered" evidence="1">
    <location>
        <begin position="91"/>
        <end position="198"/>
    </location>
</feature>
<feature type="compositionally biased region" description="Low complexity" evidence="1">
    <location>
        <begin position="157"/>
        <end position="167"/>
    </location>
</feature>
<proteinExistence type="predicted"/>
<protein>
    <submittedName>
        <fullName evidence="2">Uncharacterized protein</fullName>
    </submittedName>
</protein>
<name>A0A6G1KUD1_9PEZI</name>
<evidence type="ECO:0000313" key="3">
    <source>
        <dbReference type="Proteomes" id="UP000799436"/>
    </source>
</evidence>
<dbReference type="Proteomes" id="UP000799436">
    <property type="component" value="Unassembled WGS sequence"/>
</dbReference>
<dbReference type="OrthoDB" id="3901046at2759"/>
<dbReference type="EMBL" id="ML995933">
    <property type="protein sequence ID" value="KAF2764226.1"/>
    <property type="molecule type" value="Genomic_DNA"/>
</dbReference>
<accession>A0A6G1KUD1</accession>
<feature type="region of interest" description="Disordered" evidence="1">
    <location>
        <begin position="1"/>
        <end position="26"/>
    </location>
</feature>
<reference evidence="2" key="1">
    <citation type="journal article" date="2020" name="Stud. Mycol.">
        <title>101 Dothideomycetes genomes: a test case for predicting lifestyles and emergence of pathogens.</title>
        <authorList>
            <person name="Haridas S."/>
            <person name="Albert R."/>
            <person name="Binder M."/>
            <person name="Bloem J."/>
            <person name="Labutti K."/>
            <person name="Salamov A."/>
            <person name="Andreopoulos B."/>
            <person name="Baker S."/>
            <person name="Barry K."/>
            <person name="Bills G."/>
            <person name="Bluhm B."/>
            <person name="Cannon C."/>
            <person name="Castanera R."/>
            <person name="Culley D."/>
            <person name="Daum C."/>
            <person name="Ezra D."/>
            <person name="Gonzalez J."/>
            <person name="Henrissat B."/>
            <person name="Kuo A."/>
            <person name="Liang C."/>
            <person name="Lipzen A."/>
            <person name="Lutzoni F."/>
            <person name="Magnuson J."/>
            <person name="Mondo S."/>
            <person name="Nolan M."/>
            <person name="Ohm R."/>
            <person name="Pangilinan J."/>
            <person name="Park H.-J."/>
            <person name="Ramirez L."/>
            <person name="Alfaro M."/>
            <person name="Sun H."/>
            <person name="Tritt A."/>
            <person name="Yoshinaga Y."/>
            <person name="Zwiers L.-H."/>
            <person name="Turgeon B."/>
            <person name="Goodwin S."/>
            <person name="Spatafora J."/>
            <person name="Crous P."/>
            <person name="Grigoriev I."/>
        </authorList>
    </citation>
    <scope>NUCLEOTIDE SEQUENCE</scope>
    <source>
        <strain evidence="2">CBS 116005</strain>
    </source>
</reference>
<feature type="region of interest" description="Disordered" evidence="1">
    <location>
        <begin position="221"/>
        <end position="250"/>
    </location>
</feature>
<sequence length="250" mass="28597">MSAASRSKPVFDHFQDDLDDLEDHPEDYYLSPVMGYDDWADDSDDEGEEVEWNAGITDFALFDSDRRRAQEEHDSLPSKWDDFMTSQESAFRRSERRIRSYSMPDTTKPPLPVEVEDVPDLTPDHSPSLRDDMDVDSFHGPSAPRPVVPSYLTITVSPPEGDQGSSSESDENLPLSFFIKRSAQRKQERRKLERPGLQYSRTLSGKVHVWRRPSWYLYPVGEDAEAERRAENGVSKKGPSDPAAERSRRS</sequence>
<evidence type="ECO:0000313" key="2">
    <source>
        <dbReference type="EMBL" id="KAF2764226.1"/>
    </source>
</evidence>
<dbReference type="AlphaFoldDB" id="A0A6G1KUD1"/>
<keyword evidence="3" id="KW-1185">Reference proteome</keyword>
<organism evidence="2 3">
    <name type="scientific">Teratosphaeria nubilosa</name>
    <dbReference type="NCBI Taxonomy" id="161662"/>
    <lineage>
        <taxon>Eukaryota</taxon>
        <taxon>Fungi</taxon>
        <taxon>Dikarya</taxon>
        <taxon>Ascomycota</taxon>
        <taxon>Pezizomycotina</taxon>
        <taxon>Dothideomycetes</taxon>
        <taxon>Dothideomycetidae</taxon>
        <taxon>Mycosphaerellales</taxon>
        <taxon>Teratosphaeriaceae</taxon>
        <taxon>Teratosphaeria</taxon>
    </lineage>
</organism>
<evidence type="ECO:0000256" key="1">
    <source>
        <dbReference type="SAM" id="MobiDB-lite"/>
    </source>
</evidence>
<gene>
    <name evidence="2" type="ORF">EJ03DRAFT_355964</name>
</gene>